<comment type="caution">
    <text evidence="1">The sequence shown here is derived from an EMBL/GenBank/DDBJ whole genome shotgun (WGS) entry which is preliminary data.</text>
</comment>
<evidence type="ECO:0000313" key="2">
    <source>
        <dbReference type="Proteomes" id="UP000031004"/>
    </source>
</evidence>
<keyword evidence="2" id="KW-1185">Reference proteome</keyword>
<dbReference type="EMBL" id="JTLZ01000012">
    <property type="protein sequence ID" value="KHO20356.1"/>
    <property type="molecule type" value="Genomic_DNA"/>
</dbReference>
<dbReference type="Proteomes" id="UP000031004">
    <property type="component" value="Unassembled WGS sequence"/>
</dbReference>
<accession>A0ABR4YNN7</accession>
<gene>
    <name evidence="1" type="ORF">QQ44_27945</name>
</gene>
<proteinExistence type="predicted"/>
<sequence length="123" mass="13868">MKVGVRSECGGKGSAHFFAECLLQFHLHQTLQLCRCITDQLSELPEESDDRLDLVLQILQYGHHVVGDLAQDFQSFAGEDALDRVHQAAERQPVQNSTNRVLGFLDSISELLDLVRNFRGQVF</sequence>
<evidence type="ECO:0000313" key="1">
    <source>
        <dbReference type="EMBL" id="KHO20356.1"/>
    </source>
</evidence>
<protein>
    <submittedName>
        <fullName evidence="1">Uncharacterized protein</fullName>
    </submittedName>
</protein>
<reference evidence="1 2" key="1">
    <citation type="submission" date="2014-11" db="EMBL/GenBank/DDBJ databases">
        <title>Mycobacterium setense Manresensis Genome.</title>
        <authorList>
            <person name="Rech G."/>
            <person name="Sumoy L."/>
        </authorList>
    </citation>
    <scope>NUCLEOTIDE SEQUENCE [LARGE SCALE GENOMIC DNA]</scope>
    <source>
        <strain evidence="1 2">Manresensis</strain>
    </source>
</reference>
<name>A0ABR4YNN7_9MYCO</name>
<organism evidence="1 2">
    <name type="scientific">Mycolicibacterium setense</name>
    <dbReference type="NCBI Taxonomy" id="431269"/>
    <lineage>
        <taxon>Bacteria</taxon>
        <taxon>Bacillati</taxon>
        <taxon>Actinomycetota</taxon>
        <taxon>Actinomycetes</taxon>
        <taxon>Mycobacteriales</taxon>
        <taxon>Mycobacteriaceae</taxon>
        <taxon>Mycolicibacterium</taxon>
    </lineage>
</organism>